<dbReference type="PANTHER" id="PTHR24348">
    <property type="entry name" value="SERINE/THREONINE-PROTEIN KINASE UNC-51-RELATED"/>
    <property type="match status" value="1"/>
</dbReference>
<dbReference type="InterPro" id="IPR011009">
    <property type="entry name" value="Kinase-like_dom_sf"/>
</dbReference>
<keyword evidence="8" id="KW-0813">Transport</keyword>
<feature type="region of interest" description="Disordered" evidence="14">
    <location>
        <begin position="841"/>
        <end position="860"/>
    </location>
</feature>
<feature type="region of interest" description="Disordered" evidence="14">
    <location>
        <begin position="354"/>
        <end position="518"/>
    </location>
</feature>
<reference evidence="16 17" key="1">
    <citation type="submission" date="2024-04" db="EMBL/GenBank/DDBJ databases">
        <title>Phyllosticta paracitricarpa is synonymous to the EU quarantine fungus P. citricarpa based on phylogenomic analyses.</title>
        <authorList>
            <consortium name="Lawrence Berkeley National Laboratory"/>
            <person name="Van Ingen-Buijs V.A."/>
            <person name="Van Westerhoven A.C."/>
            <person name="Haridas S."/>
            <person name="Skiadas P."/>
            <person name="Martin F."/>
            <person name="Groenewald J.Z."/>
            <person name="Crous P.W."/>
            <person name="Seidl M.F."/>
        </authorList>
    </citation>
    <scope>NUCLEOTIDE SEQUENCE [LARGE SCALE GENOMIC DNA]</scope>
    <source>
        <strain evidence="16 17">CBS 123371</strain>
    </source>
</reference>
<dbReference type="Pfam" id="PF21127">
    <property type="entry name" value="ATG1-like_MIT2"/>
    <property type="match status" value="1"/>
</dbReference>
<evidence type="ECO:0000256" key="8">
    <source>
        <dbReference type="ARBA" id="ARBA00022927"/>
    </source>
</evidence>
<comment type="subcellular location">
    <subcellularLocation>
        <location evidence="1">Preautophagosomal structure membrane</location>
        <topology evidence="1">Peripheral membrane protein</topology>
    </subcellularLocation>
</comment>
<keyword evidence="6 16" id="KW-0418">Kinase</keyword>
<sequence>MAAPNHPSRHPPPSRSSTHPSAASDPDTMVGSFRRMNQIGKGSFATVYKGVHMVRERFPPFDPPRELVVAIKSVDTTKLNKKLKDNLSTEIQILRNLTHPHIVALIDCKEVPKYIHIVTEFCELGDLSSFIKKRSSLPDHPATKVMMKKYPNPPVGGLNEVLARHFLKQIASALEFMHSKNYVHRDLKPQNLLLNPSPLYYQKYRPHEIPYAAAEGSMVPAVGVPSLPMLKIADFGFARWLPKSSLAETLCGSPLYMAPEILRYEKYDAKADLWSTGTVLFEMLVGKPPFRANNHVELLRRIEKQDDRISFNDCIISREMKTVCRALLKKTPTERISHESFFSDEVVAGEIPGLVDEDQPRGSQSEGSMSKDKHALPEPSSSPRHVEMQTYPTSSRPKPAADMIPSPRPVSRTGATTAPSSGTPPIPASRRYSNAPAQAPSERTAPAQAERRPAITSHATAPARQQLPQERAPPSAAAVTLNRRASRHSPSPSSSMLREHLERERNPQRAEERAQREARERAAQEIAFERDYVLVEKRSVEVNAFADELAASPQFNRDRPTSPSHGAMVRRATTQGAPNSATGAHGTPSRAIQIAPGRDRTNSLHHRASSYERRHGPSPGSATSAISKALNMASYRIFGTGASPPGRGPSPPKGYTQFPIYPTAQSGLLVIGEGGKTSAASRDKDTRILEMVEELAQRSHVIYGFAEVKYKQLLPAPPSDHGLGINQTAHNRPDDEDDSDEDLTVDAVLTISEEALVLYVKALALLAKSIDLAGSWWGQRNRGEVIGDSNSPRFGGSGNPNIAAIGAKMNQVVQWVRNRFNECVEKSEFVGRKLVEAQKQLPSDHPAHPNNMPSASSSLTSANTSAENIHLPTGITAEKLMYDRAIEMSRAAAVNELVGEDLPGCELNYATAIRMLEAIFESDDDLSGRRLTSGKNQDDEVINGLEDEDRASVLKLIESMKGRLKALRKKIEIQKSQKRASLPIMGKGSPSSSPFATNTPPR</sequence>
<dbReference type="SMART" id="SM00220">
    <property type="entry name" value="S_TKc"/>
    <property type="match status" value="1"/>
</dbReference>
<evidence type="ECO:0000256" key="14">
    <source>
        <dbReference type="SAM" id="MobiDB-lite"/>
    </source>
</evidence>
<comment type="catalytic activity">
    <reaction evidence="12">
        <text>L-seryl-[protein] + ATP = O-phospho-L-seryl-[protein] + ADP + H(+)</text>
        <dbReference type="Rhea" id="RHEA:17989"/>
        <dbReference type="Rhea" id="RHEA-COMP:9863"/>
        <dbReference type="Rhea" id="RHEA-COMP:11604"/>
        <dbReference type="ChEBI" id="CHEBI:15378"/>
        <dbReference type="ChEBI" id="CHEBI:29999"/>
        <dbReference type="ChEBI" id="CHEBI:30616"/>
        <dbReference type="ChEBI" id="CHEBI:83421"/>
        <dbReference type="ChEBI" id="CHEBI:456216"/>
        <dbReference type="EC" id="2.7.11.1"/>
    </reaction>
</comment>
<evidence type="ECO:0000259" key="15">
    <source>
        <dbReference type="PROSITE" id="PS50011"/>
    </source>
</evidence>
<dbReference type="InterPro" id="IPR022708">
    <property type="entry name" value="Atg1-like_tMIT"/>
</dbReference>
<evidence type="ECO:0000256" key="13">
    <source>
        <dbReference type="PROSITE-ProRule" id="PRU10141"/>
    </source>
</evidence>
<feature type="domain" description="Protein kinase" evidence="15">
    <location>
        <begin position="33"/>
        <end position="347"/>
    </location>
</feature>
<evidence type="ECO:0000256" key="1">
    <source>
        <dbReference type="ARBA" id="ARBA00004623"/>
    </source>
</evidence>
<dbReference type="Pfam" id="PF12063">
    <property type="entry name" value="ATG1-like_MIT1"/>
    <property type="match status" value="1"/>
</dbReference>
<evidence type="ECO:0000256" key="10">
    <source>
        <dbReference type="ARBA" id="ARBA00030237"/>
    </source>
</evidence>
<comment type="caution">
    <text evidence="16">The sequence shown here is derived from an EMBL/GenBank/DDBJ whole genome shotgun (WGS) entry which is preliminary data.</text>
</comment>
<keyword evidence="5 13" id="KW-0547">Nucleotide-binding</keyword>
<dbReference type="PROSITE" id="PS50011">
    <property type="entry name" value="PROTEIN_KINASE_DOM"/>
    <property type="match status" value="1"/>
</dbReference>
<protein>
    <recommendedName>
        <fullName evidence="2">non-specific serine/threonine protein kinase</fullName>
        <ecNumber evidence="2">2.7.11.1</ecNumber>
    </recommendedName>
    <alternativeName>
        <fullName evidence="10">Autophagy-related protein 1</fullName>
    </alternativeName>
</protein>
<name>A0ABR1KD01_9PEZI</name>
<keyword evidence="9" id="KW-0072">Autophagy</keyword>
<dbReference type="InterPro" id="IPR000719">
    <property type="entry name" value="Prot_kinase_dom"/>
</dbReference>
<evidence type="ECO:0000256" key="7">
    <source>
        <dbReference type="ARBA" id="ARBA00022840"/>
    </source>
</evidence>
<evidence type="ECO:0000313" key="17">
    <source>
        <dbReference type="Proteomes" id="UP001363622"/>
    </source>
</evidence>
<dbReference type="InterPro" id="IPR045269">
    <property type="entry name" value="Atg1-like"/>
</dbReference>
<accession>A0ABR1KD01</accession>
<evidence type="ECO:0000256" key="3">
    <source>
        <dbReference type="ARBA" id="ARBA00022527"/>
    </source>
</evidence>
<feature type="compositionally biased region" description="Polar residues" evidence="14">
    <location>
        <begin position="989"/>
        <end position="1002"/>
    </location>
</feature>
<dbReference type="PROSITE" id="PS00107">
    <property type="entry name" value="PROTEIN_KINASE_ATP"/>
    <property type="match status" value="1"/>
</dbReference>
<dbReference type="EMBL" id="JBBPHU010000011">
    <property type="protein sequence ID" value="KAK7512357.1"/>
    <property type="molecule type" value="Genomic_DNA"/>
</dbReference>
<gene>
    <name evidence="16" type="ORF">IWZ03DRAFT_316754</name>
</gene>
<organism evidence="16 17">
    <name type="scientific">Phyllosticta citriasiana</name>
    <dbReference type="NCBI Taxonomy" id="595635"/>
    <lineage>
        <taxon>Eukaryota</taxon>
        <taxon>Fungi</taxon>
        <taxon>Dikarya</taxon>
        <taxon>Ascomycota</taxon>
        <taxon>Pezizomycotina</taxon>
        <taxon>Dothideomycetes</taxon>
        <taxon>Dothideomycetes incertae sedis</taxon>
        <taxon>Botryosphaeriales</taxon>
        <taxon>Phyllostictaceae</taxon>
        <taxon>Phyllosticta</taxon>
    </lineage>
</organism>
<dbReference type="EC" id="2.7.11.1" evidence="2"/>
<evidence type="ECO:0000256" key="9">
    <source>
        <dbReference type="ARBA" id="ARBA00023006"/>
    </source>
</evidence>
<dbReference type="GO" id="GO:0016301">
    <property type="term" value="F:kinase activity"/>
    <property type="evidence" value="ECO:0007669"/>
    <property type="project" value="UniProtKB-KW"/>
</dbReference>
<feature type="compositionally biased region" description="Basic and acidic residues" evidence="14">
    <location>
        <begin position="497"/>
        <end position="518"/>
    </location>
</feature>
<evidence type="ECO:0000256" key="11">
    <source>
        <dbReference type="ARBA" id="ARBA00047899"/>
    </source>
</evidence>
<evidence type="ECO:0000256" key="6">
    <source>
        <dbReference type="ARBA" id="ARBA00022777"/>
    </source>
</evidence>
<feature type="compositionally biased region" description="Low complexity" evidence="14">
    <location>
        <begin position="15"/>
        <end position="24"/>
    </location>
</feature>
<evidence type="ECO:0000256" key="4">
    <source>
        <dbReference type="ARBA" id="ARBA00022679"/>
    </source>
</evidence>
<dbReference type="PROSITE" id="PS00108">
    <property type="entry name" value="PROTEIN_KINASE_ST"/>
    <property type="match status" value="1"/>
</dbReference>
<dbReference type="InterPro" id="IPR048941">
    <property type="entry name" value="ATG1-like_MIT2"/>
</dbReference>
<proteinExistence type="predicted"/>
<feature type="binding site" evidence="13">
    <location>
        <position position="72"/>
    </location>
    <ligand>
        <name>ATP</name>
        <dbReference type="ChEBI" id="CHEBI:30616"/>
    </ligand>
</feature>
<keyword evidence="8" id="KW-0653">Protein transport</keyword>
<dbReference type="PANTHER" id="PTHR24348:SF22">
    <property type="entry name" value="NON-SPECIFIC SERINE_THREONINE PROTEIN KINASE"/>
    <property type="match status" value="1"/>
</dbReference>
<keyword evidence="4" id="KW-0808">Transferase</keyword>
<keyword evidence="17" id="KW-1185">Reference proteome</keyword>
<feature type="region of interest" description="Disordered" evidence="14">
    <location>
        <begin position="1"/>
        <end position="29"/>
    </location>
</feature>
<dbReference type="SUPFAM" id="SSF56112">
    <property type="entry name" value="Protein kinase-like (PK-like)"/>
    <property type="match status" value="1"/>
</dbReference>
<dbReference type="InterPro" id="IPR017441">
    <property type="entry name" value="Protein_kinase_ATP_BS"/>
</dbReference>
<evidence type="ECO:0000313" key="16">
    <source>
        <dbReference type="EMBL" id="KAK7512357.1"/>
    </source>
</evidence>
<evidence type="ECO:0000256" key="12">
    <source>
        <dbReference type="ARBA" id="ARBA00048679"/>
    </source>
</evidence>
<dbReference type="Gene3D" id="1.10.510.10">
    <property type="entry name" value="Transferase(Phosphotransferase) domain 1"/>
    <property type="match status" value="1"/>
</dbReference>
<dbReference type="Proteomes" id="UP001363622">
    <property type="component" value="Unassembled WGS sequence"/>
</dbReference>
<evidence type="ECO:0000256" key="5">
    <source>
        <dbReference type="ARBA" id="ARBA00022741"/>
    </source>
</evidence>
<feature type="region of interest" description="Disordered" evidence="14">
    <location>
        <begin position="975"/>
        <end position="1002"/>
    </location>
</feature>
<dbReference type="Pfam" id="PF00069">
    <property type="entry name" value="Pkinase"/>
    <property type="match status" value="1"/>
</dbReference>
<comment type="catalytic activity">
    <reaction evidence="11">
        <text>L-threonyl-[protein] + ATP = O-phospho-L-threonyl-[protein] + ADP + H(+)</text>
        <dbReference type="Rhea" id="RHEA:46608"/>
        <dbReference type="Rhea" id="RHEA-COMP:11060"/>
        <dbReference type="Rhea" id="RHEA-COMP:11605"/>
        <dbReference type="ChEBI" id="CHEBI:15378"/>
        <dbReference type="ChEBI" id="CHEBI:30013"/>
        <dbReference type="ChEBI" id="CHEBI:30616"/>
        <dbReference type="ChEBI" id="CHEBI:61977"/>
        <dbReference type="ChEBI" id="CHEBI:456216"/>
        <dbReference type="EC" id="2.7.11.1"/>
    </reaction>
</comment>
<evidence type="ECO:0000256" key="2">
    <source>
        <dbReference type="ARBA" id="ARBA00012513"/>
    </source>
</evidence>
<keyword evidence="7 13" id="KW-0067">ATP-binding</keyword>
<feature type="region of interest" description="Disordered" evidence="14">
    <location>
        <begin position="719"/>
        <end position="740"/>
    </location>
</feature>
<keyword evidence="3" id="KW-0723">Serine/threonine-protein kinase</keyword>
<dbReference type="CDD" id="cd14009">
    <property type="entry name" value="STKc_ATG1_ULK_like"/>
    <property type="match status" value="1"/>
</dbReference>
<feature type="region of interest" description="Disordered" evidence="14">
    <location>
        <begin position="575"/>
        <end position="623"/>
    </location>
</feature>
<dbReference type="InterPro" id="IPR008271">
    <property type="entry name" value="Ser/Thr_kinase_AS"/>
</dbReference>